<dbReference type="Pfam" id="PF00271">
    <property type="entry name" value="Helicase_C"/>
    <property type="match status" value="1"/>
</dbReference>
<gene>
    <name evidence="15" type="ORF">ACFHYQ_19485</name>
</gene>
<protein>
    <recommendedName>
        <fullName evidence="11">ATP-dependent DNA helicase RecQ</fullName>
        <ecNumber evidence="10">5.6.2.4</ecNumber>
    </recommendedName>
    <alternativeName>
        <fullName evidence="12">DNA 3'-5' helicase RecQ</fullName>
    </alternativeName>
</protein>
<dbReference type="SMART" id="SM00487">
    <property type="entry name" value="DEXDc"/>
    <property type="match status" value="1"/>
</dbReference>
<evidence type="ECO:0000313" key="16">
    <source>
        <dbReference type="Proteomes" id="UP001589870"/>
    </source>
</evidence>
<accession>A0ABV6U7P3</accession>
<dbReference type="EMBL" id="JBHMQT010000043">
    <property type="protein sequence ID" value="MFC0864478.1"/>
    <property type="molecule type" value="Genomic_DNA"/>
</dbReference>
<evidence type="ECO:0000256" key="4">
    <source>
        <dbReference type="ARBA" id="ARBA00022801"/>
    </source>
</evidence>
<dbReference type="PROSITE" id="PS51194">
    <property type="entry name" value="HELICASE_CTER"/>
    <property type="match status" value="1"/>
</dbReference>
<dbReference type="GO" id="GO:0016787">
    <property type="term" value="F:hydrolase activity"/>
    <property type="evidence" value="ECO:0007669"/>
    <property type="project" value="UniProtKB-KW"/>
</dbReference>
<feature type="domain" description="Helicase ATP-binding" evidence="13">
    <location>
        <begin position="76"/>
        <end position="242"/>
    </location>
</feature>
<dbReference type="Pfam" id="PF00270">
    <property type="entry name" value="DEAD"/>
    <property type="match status" value="1"/>
</dbReference>
<evidence type="ECO:0000256" key="10">
    <source>
        <dbReference type="ARBA" id="ARBA00034808"/>
    </source>
</evidence>
<keyword evidence="2" id="KW-0479">Metal-binding</keyword>
<evidence type="ECO:0000259" key="14">
    <source>
        <dbReference type="PROSITE" id="PS51194"/>
    </source>
</evidence>
<feature type="domain" description="Helicase C-terminal" evidence="14">
    <location>
        <begin position="265"/>
        <end position="426"/>
    </location>
</feature>
<dbReference type="InterPro" id="IPR027417">
    <property type="entry name" value="P-loop_NTPase"/>
</dbReference>
<comment type="catalytic activity">
    <reaction evidence="9">
        <text>Couples ATP hydrolysis with the unwinding of duplex DNA by translocating in the 3'-5' direction.</text>
        <dbReference type="EC" id="5.6.2.4"/>
    </reaction>
</comment>
<keyword evidence="7" id="KW-0238">DNA-binding</keyword>
<comment type="caution">
    <text evidence="15">The sequence shown here is derived from an EMBL/GenBank/DDBJ whole genome shotgun (WGS) entry which is preliminary data.</text>
</comment>
<evidence type="ECO:0000313" key="15">
    <source>
        <dbReference type="EMBL" id="MFC0864478.1"/>
    </source>
</evidence>
<keyword evidence="4 15" id="KW-0378">Hydrolase</keyword>
<dbReference type="CDD" id="cd17920">
    <property type="entry name" value="DEXHc_RecQ"/>
    <property type="match status" value="1"/>
</dbReference>
<dbReference type="Proteomes" id="UP001589870">
    <property type="component" value="Unassembled WGS sequence"/>
</dbReference>
<organism evidence="15 16">
    <name type="scientific">Sphaerimonospora cavernae</name>
    <dbReference type="NCBI Taxonomy" id="1740611"/>
    <lineage>
        <taxon>Bacteria</taxon>
        <taxon>Bacillati</taxon>
        <taxon>Actinomycetota</taxon>
        <taxon>Actinomycetes</taxon>
        <taxon>Streptosporangiales</taxon>
        <taxon>Streptosporangiaceae</taxon>
        <taxon>Sphaerimonospora</taxon>
    </lineage>
</organism>
<dbReference type="InterPro" id="IPR001650">
    <property type="entry name" value="Helicase_C-like"/>
</dbReference>
<keyword evidence="6" id="KW-0067">ATP-binding</keyword>
<evidence type="ECO:0000256" key="7">
    <source>
        <dbReference type="ARBA" id="ARBA00023125"/>
    </source>
</evidence>
<evidence type="ECO:0000256" key="2">
    <source>
        <dbReference type="ARBA" id="ARBA00022723"/>
    </source>
</evidence>
<dbReference type="NCBIfam" id="TIGR00614">
    <property type="entry name" value="recQ_fam"/>
    <property type="match status" value="1"/>
</dbReference>
<dbReference type="PANTHER" id="PTHR13710">
    <property type="entry name" value="DNA HELICASE RECQ FAMILY MEMBER"/>
    <property type="match status" value="1"/>
</dbReference>
<evidence type="ECO:0000256" key="1">
    <source>
        <dbReference type="ARBA" id="ARBA00005446"/>
    </source>
</evidence>
<dbReference type="PANTHER" id="PTHR13710:SF105">
    <property type="entry name" value="ATP-DEPENDENT DNA HELICASE Q1"/>
    <property type="match status" value="1"/>
</dbReference>
<evidence type="ECO:0000256" key="8">
    <source>
        <dbReference type="ARBA" id="ARBA00023235"/>
    </source>
</evidence>
<sequence length="585" mass="63805">MIFSRGSGRRRSGYWSARRAARWSGRWSGRRPGCQIGARPWSGPRRRARARAGRLRATARDAFGWERLRPGQREAMEHLLAGRDVLLVMPTGGGKSAVYQVPGLLLDGPTVVISPLIALQRDQVMSLLTADAGGAVAVNSAGSVEAGLDQVIAGRAEYVFLSPEQLAKPEVVDRLAEARPSLIAVDEAHCVSAWGHDFRPEYLRLGKVIERLGHPPVIAMTATAAPTVRDEIVRSLGMTSAQQLVRGFDRPNIYLEVRRFTCEDDKRRALAEHPMDGLGLVYVATRRQAEEYAALLSDGGRRAEPYHAGMKAKDRRTIHELFQGDGLDVVVATSAFGMGIDKPDVRFVLHAAPPESLDAYYQEIGRAGRDGEPASAVLFYRPEDLGLRKFFGGGRADRAAMERIAEIVRELDDSGEVPPARLRELLDVGPVKLASQVNLLERAGAVEVAHGGGLSYALDGPPPDEAADRAMKLDDMRHRLDDSRLEMMRGYAETTGCRRRFLLEYFGEPYERVCGACDTCRSGEAAAPAVTGDEGPYPLHAGVRHAEWGPGIVMSREPDRITVLFDSVGYKTLALGAVEGILGLA</sequence>
<dbReference type="SUPFAM" id="SSF52540">
    <property type="entry name" value="P-loop containing nucleoside triphosphate hydrolases"/>
    <property type="match status" value="1"/>
</dbReference>
<dbReference type="SMART" id="SM00490">
    <property type="entry name" value="HELICc"/>
    <property type="match status" value="1"/>
</dbReference>
<evidence type="ECO:0000256" key="3">
    <source>
        <dbReference type="ARBA" id="ARBA00022741"/>
    </source>
</evidence>
<proteinExistence type="inferred from homology"/>
<evidence type="ECO:0000256" key="9">
    <source>
        <dbReference type="ARBA" id="ARBA00034617"/>
    </source>
</evidence>
<dbReference type="InterPro" id="IPR004589">
    <property type="entry name" value="DNA_helicase_ATP-dep_RecQ"/>
</dbReference>
<evidence type="ECO:0000256" key="5">
    <source>
        <dbReference type="ARBA" id="ARBA00022806"/>
    </source>
</evidence>
<comment type="similarity">
    <text evidence="1">Belongs to the helicase family. RecQ subfamily.</text>
</comment>
<dbReference type="InterPro" id="IPR011545">
    <property type="entry name" value="DEAD/DEAH_box_helicase_dom"/>
</dbReference>
<name>A0ABV6U7P3_9ACTN</name>
<dbReference type="EC" id="5.6.2.4" evidence="10"/>
<reference evidence="15 16" key="1">
    <citation type="submission" date="2024-09" db="EMBL/GenBank/DDBJ databases">
        <authorList>
            <person name="Sun Q."/>
            <person name="Mori K."/>
        </authorList>
    </citation>
    <scope>NUCLEOTIDE SEQUENCE [LARGE SCALE GENOMIC DNA]</scope>
    <source>
        <strain evidence="15 16">TBRC 1851</strain>
    </source>
</reference>
<dbReference type="PROSITE" id="PS51192">
    <property type="entry name" value="HELICASE_ATP_BIND_1"/>
    <property type="match status" value="1"/>
</dbReference>
<evidence type="ECO:0000259" key="13">
    <source>
        <dbReference type="PROSITE" id="PS51192"/>
    </source>
</evidence>
<evidence type="ECO:0000256" key="6">
    <source>
        <dbReference type="ARBA" id="ARBA00022840"/>
    </source>
</evidence>
<dbReference type="GO" id="GO:0003678">
    <property type="term" value="F:DNA helicase activity"/>
    <property type="evidence" value="ECO:0007669"/>
    <property type="project" value="UniProtKB-EC"/>
</dbReference>
<dbReference type="RefSeq" id="WP_394302584.1">
    <property type="nucleotide sequence ID" value="NZ_JBHMQT010000043.1"/>
</dbReference>
<dbReference type="Gene3D" id="3.40.50.300">
    <property type="entry name" value="P-loop containing nucleotide triphosphate hydrolases"/>
    <property type="match status" value="2"/>
</dbReference>
<keyword evidence="8" id="KW-0413">Isomerase</keyword>
<evidence type="ECO:0000256" key="11">
    <source>
        <dbReference type="ARBA" id="ARBA00044535"/>
    </source>
</evidence>
<dbReference type="InterPro" id="IPR014001">
    <property type="entry name" value="Helicase_ATP-bd"/>
</dbReference>
<keyword evidence="5 15" id="KW-0347">Helicase</keyword>
<dbReference type="Pfam" id="PF16124">
    <property type="entry name" value="RecQ_Zn_bind"/>
    <property type="match status" value="1"/>
</dbReference>
<evidence type="ECO:0000256" key="12">
    <source>
        <dbReference type="ARBA" id="ARBA00044550"/>
    </source>
</evidence>
<dbReference type="InterPro" id="IPR032284">
    <property type="entry name" value="RecQ_Zn-bd"/>
</dbReference>
<keyword evidence="3" id="KW-0547">Nucleotide-binding</keyword>
<keyword evidence="16" id="KW-1185">Reference proteome</keyword>